<sequence>MATTFRSATEHDIEWLVDLRAEVLREDLERLGRYDTHRVRQRMRDSYVPTSTRVIVEDGTEIGCVTVRVEDDARWLEHFYLVPRAHGRGIGSQVLREILAEEDPRPFRLNVLQGSSARRLYERHGFTVDSEDEVDVFMTRSAGPR</sequence>
<dbReference type="EMBL" id="JACBYE010000021">
    <property type="protein sequence ID" value="NYS93878.1"/>
    <property type="molecule type" value="Genomic_DNA"/>
</dbReference>
<evidence type="ECO:0000313" key="4">
    <source>
        <dbReference type="EMBL" id="NYS93878.1"/>
    </source>
</evidence>
<dbReference type="InterPro" id="IPR016181">
    <property type="entry name" value="Acyl_CoA_acyltransferase"/>
</dbReference>
<dbReference type="Pfam" id="PF13508">
    <property type="entry name" value="Acetyltransf_7"/>
    <property type="match status" value="1"/>
</dbReference>
<gene>
    <name evidence="4" type="ORF">HZZ10_10150</name>
</gene>
<keyword evidence="5" id="KW-1185">Reference proteome</keyword>
<evidence type="ECO:0000313" key="5">
    <source>
        <dbReference type="Proteomes" id="UP000561011"/>
    </source>
</evidence>
<keyword evidence="2" id="KW-0012">Acyltransferase</keyword>
<dbReference type="InterPro" id="IPR000182">
    <property type="entry name" value="GNAT_dom"/>
</dbReference>
<name>A0A853EYG6_9MICO</name>
<evidence type="ECO:0000259" key="3">
    <source>
        <dbReference type="PROSITE" id="PS51186"/>
    </source>
</evidence>
<dbReference type="CDD" id="cd04301">
    <property type="entry name" value="NAT_SF"/>
    <property type="match status" value="1"/>
</dbReference>
<reference evidence="4 5" key="1">
    <citation type="submission" date="2020-07" db="EMBL/GenBank/DDBJ databases">
        <title>MOT database genomes.</title>
        <authorList>
            <person name="Joseph S."/>
            <person name="Aduse-Opoku J."/>
            <person name="Hashim A."/>
            <person name="Wade W."/>
            <person name="Curtis M."/>
        </authorList>
    </citation>
    <scope>NUCLEOTIDE SEQUENCE [LARGE SCALE GENOMIC DNA]</scope>
    <source>
        <strain evidence="4 5">DSM 100099</strain>
    </source>
</reference>
<accession>A0A853EYG6</accession>
<dbReference type="SUPFAM" id="SSF55729">
    <property type="entry name" value="Acyl-CoA N-acyltransferases (Nat)"/>
    <property type="match status" value="1"/>
</dbReference>
<protein>
    <submittedName>
        <fullName evidence="4">GNAT family N-acetyltransferase</fullName>
    </submittedName>
</protein>
<comment type="caution">
    <text evidence="4">The sequence shown here is derived from an EMBL/GenBank/DDBJ whole genome shotgun (WGS) entry which is preliminary data.</text>
</comment>
<dbReference type="GO" id="GO:0016747">
    <property type="term" value="F:acyltransferase activity, transferring groups other than amino-acyl groups"/>
    <property type="evidence" value="ECO:0007669"/>
    <property type="project" value="InterPro"/>
</dbReference>
<dbReference type="PROSITE" id="PS51186">
    <property type="entry name" value="GNAT"/>
    <property type="match status" value="1"/>
</dbReference>
<feature type="domain" description="N-acetyltransferase" evidence="3">
    <location>
        <begin position="3"/>
        <end position="143"/>
    </location>
</feature>
<dbReference type="PANTHER" id="PTHR43877:SF2">
    <property type="entry name" value="AMINOALKYLPHOSPHONATE N-ACETYLTRANSFERASE-RELATED"/>
    <property type="match status" value="1"/>
</dbReference>
<dbReference type="RefSeq" id="WP_179913411.1">
    <property type="nucleotide sequence ID" value="NZ_JACBYE010000021.1"/>
</dbReference>
<proteinExistence type="predicted"/>
<evidence type="ECO:0000256" key="1">
    <source>
        <dbReference type="ARBA" id="ARBA00022679"/>
    </source>
</evidence>
<dbReference type="Gene3D" id="3.40.630.30">
    <property type="match status" value="1"/>
</dbReference>
<evidence type="ECO:0000256" key="2">
    <source>
        <dbReference type="ARBA" id="ARBA00023315"/>
    </source>
</evidence>
<dbReference type="Proteomes" id="UP000561011">
    <property type="component" value="Unassembled WGS sequence"/>
</dbReference>
<keyword evidence="1 4" id="KW-0808">Transferase</keyword>
<dbReference type="PANTHER" id="PTHR43877">
    <property type="entry name" value="AMINOALKYLPHOSPHONATE N-ACETYLTRANSFERASE-RELATED-RELATED"/>
    <property type="match status" value="1"/>
</dbReference>
<dbReference type="AlphaFoldDB" id="A0A853EYG6"/>
<organism evidence="4 5">
    <name type="scientific">Sanguibacter inulinus</name>
    <dbReference type="NCBI Taxonomy" id="60922"/>
    <lineage>
        <taxon>Bacteria</taxon>
        <taxon>Bacillati</taxon>
        <taxon>Actinomycetota</taxon>
        <taxon>Actinomycetes</taxon>
        <taxon>Micrococcales</taxon>
        <taxon>Sanguibacteraceae</taxon>
        <taxon>Sanguibacter</taxon>
    </lineage>
</organism>
<dbReference type="InterPro" id="IPR050832">
    <property type="entry name" value="Bact_Acetyltransf"/>
</dbReference>